<comment type="caution">
    <text evidence="2">The sequence shown here is derived from an EMBL/GenBank/DDBJ whole genome shotgun (WGS) entry which is preliminary data.</text>
</comment>
<reference evidence="3" key="1">
    <citation type="submission" date="2017-06" db="EMBL/GenBank/DDBJ databases">
        <title>Genome analysis of Fimbriiglobus ruber SP5, the first member of the order Planctomycetales with confirmed chitinolytic capability.</title>
        <authorList>
            <person name="Ravin N.V."/>
            <person name="Rakitin A.L."/>
            <person name="Ivanova A.A."/>
            <person name="Beletsky A.V."/>
            <person name="Kulichevskaya I.S."/>
            <person name="Mardanov A.V."/>
            <person name="Dedysh S.N."/>
        </authorList>
    </citation>
    <scope>NUCLEOTIDE SEQUENCE [LARGE SCALE GENOMIC DNA]</scope>
    <source>
        <strain evidence="3">SP5</strain>
    </source>
</reference>
<protein>
    <recommendedName>
        <fullName evidence="4">Gingipain domain-containing protein</fullName>
    </recommendedName>
</protein>
<evidence type="ECO:0000256" key="1">
    <source>
        <dbReference type="SAM" id="SignalP"/>
    </source>
</evidence>
<evidence type="ECO:0000313" key="3">
    <source>
        <dbReference type="Proteomes" id="UP000214646"/>
    </source>
</evidence>
<dbReference type="OrthoDB" id="246730at2"/>
<gene>
    <name evidence="2" type="ORF">FRUB_07628</name>
</gene>
<dbReference type="Proteomes" id="UP000214646">
    <property type="component" value="Unassembled WGS sequence"/>
</dbReference>
<evidence type="ECO:0000313" key="2">
    <source>
        <dbReference type="EMBL" id="OWK38508.1"/>
    </source>
</evidence>
<feature type="signal peptide" evidence="1">
    <location>
        <begin position="1"/>
        <end position="24"/>
    </location>
</feature>
<dbReference type="RefSeq" id="WP_088258289.1">
    <property type="nucleotide sequence ID" value="NZ_NIDE01000014.1"/>
</dbReference>
<keyword evidence="1" id="KW-0732">Signal</keyword>
<dbReference type="AlphaFoldDB" id="A0A225DIV7"/>
<proteinExistence type="predicted"/>
<name>A0A225DIV7_9BACT</name>
<feature type="chain" id="PRO_5012601257" description="Gingipain domain-containing protein" evidence="1">
    <location>
        <begin position="25"/>
        <end position="462"/>
    </location>
</feature>
<accession>A0A225DIV7</accession>
<keyword evidence="3" id="KW-1185">Reference proteome</keyword>
<dbReference type="EMBL" id="NIDE01000014">
    <property type="protein sequence ID" value="OWK38508.1"/>
    <property type="molecule type" value="Genomic_DNA"/>
</dbReference>
<evidence type="ECO:0008006" key="4">
    <source>
        <dbReference type="Google" id="ProtNLM"/>
    </source>
</evidence>
<sequence length="462" mass="50242">MSRGISLLTAAVAAWTLMVPPASAAEPALAGGYAVVVSNPTLREAGWKRVADVLVKKYGGRLIAYDDLAEAKAELTRTRPRYACFVATPAEAGREFVAKVHRLTRQLDDDPYTDVIWGILTGHDAANALRIAEHNEPLEIRKVASGTEVALDKCEEGVCYSELDAGRVVRKAAGKVTDAKAGSADSTKALVDTLNEYHADLFVTSGHATERDWQIGFRYRNGSFRSKDGQLFGLDTKNARHPVASSNPKVYLAVGNCLMGHVDGPDAMALAWLNSAGVNQMVGYTVLTWYGYGGWGLLDYFVEQPGRYTLAEAFFANHQALLHKLETEFPKEARAASGENSRNGLLYDRDVVAFYGDPAWVARVKPAACAWDQALDVKDGTYTLTITPKLGAKSFAPVNTNGSQRGGRPVFAFLPHRVKKVAVTEGQDLKPVVTDDFVLVPLPKAVDADRMYRVTFTAEKAD</sequence>
<organism evidence="2 3">
    <name type="scientific">Fimbriiglobus ruber</name>
    <dbReference type="NCBI Taxonomy" id="1908690"/>
    <lineage>
        <taxon>Bacteria</taxon>
        <taxon>Pseudomonadati</taxon>
        <taxon>Planctomycetota</taxon>
        <taxon>Planctomycetia</taxon>
        <taxon>Gemmatales</taxon>
        <taxon>Gemmataceae</taxon>
        <taxon>Fimbriiglobus</taxon>
    </lineage>
</organism>